<feature type="compositionally biased region" description="Low complexity" evidence="2">
    <location>
        <begin position="390"/>
        <end position="400"/>
    </location>
</feature>
<feature type="compositionally biased region" description="Gly residues" evidence="2">
    <location>
        <begin position="1171"/>
        <end position="1183"/>
    </location>
</feature>
<comment type="caution">
    <text evidence="4">The sequence shown here is derived from an EMBL/GenBank/DDBJ whole genome shotgun (WGS) entry which is preliminary data.</text>
</comment>
<feature type="region of interest" description="Disordered" evidence="2">
    <location>
        <begin position="1107"/>
        <end position="1206"/>
    </location>
</feature>
<dbReference type="GO" id="GO:0000978">
    <property type="term" value="F:RNA polymerase II cis-regulatory region sequence-specific DNA binding"/>
    <property type="evidence" value="ECO:0007669"/>
    <property type="project" value="TreeGrafter"/>
</dbReference>
<dbReference type="InterPro" id="IPR057321">
    <property type="entry name" value="RFX1-4/6/8-like_BCD"/>
</dbReference>
<protein>
    <recommendedName>
        <fullName evidence="3">RFX-type winged-helix domain-containing protein</fullName>
    </recommendedName>
</protein>
<dbReference type="PROSITE" id="PS51526">
    <property type="entry name" value="RFX_DBD"/>
    <property type="match status" value="1"/>
</dbReference>
<dbReference type="PANTHER" id="PTHR12619:SF5">
    <property type="entry name" value="TRANSCRIPTION FACTOR RFX4"/>
    <property type="match status" value="1"/>
</dbReference>
<dbReference type="Gene3D" id="1.10.10.10">
    <property type="entry name" value="Winged helix-like DNA-binding domain superfamily/Winged helix DNA-binding domain"/>
    <property type="match status" value="1"/>
</dbReference>
<reference evidence="4 5" key="1">
    <citation type="journal article" date="2016" name="Front. Microbiol.">
        <title>Genome and transcriptome sequences reveal the specific parasitism of the nematophagous Purpureocillium lilacinum 36-1.</title>
        <authorList>
            <person name="Xie J."/>
            <person name="Li S."/>
            <person name="Mo C."/>
            <person name="Xiao X."/>
            <person name="Peng D."/>
            <person name="Wang G."/>
            <person name="Xiao Y."/>
        </authorList>
    </citation>
    <scope>NUCLEOTIDE SEQUENCE [LARGE SCALE GENOMIC DNA]</scope>
    <source>
        <strain evidence="4 5">36-1</strain>
    </source>
</reference>
<dbReference type="GO" id="GO:0000981">
    <property type="term" value="F:DNA-binding transcription factor activity, RNA polymerase II-specific"/>
    <property type="evidence" value="ECO:0007669"/>
    <property type="project" value="TreeGrafter"/>
</dbReference>
<dbReference type="SUPFAM" id="SSF46785">
    <property type="entry name" value="Winged helix' DNA-binding domain"/>
    <property type="match status" value="1"/>
</dbReference>
<evidence type="ECO:0000256" key="2">
    <source>
        <dbReference type="SAM" id="MobiDB-lite"/>
    </source>
</evidence>
<dbReference type="FunFam" id="1.10.10.10:FF:000119">
    <property type="entry name" value="DNA damage and replication checkpoint protein"/>
    <property type="match status" value="1"/>
</dbReference>
<accession>A0A2U3DW01</accession>
<dbReference type="AlphaFoldDB" id="A0A2U3DW01"/>
<dbReference type="InterPro" id="IPR036388">
    <property type="entry name" value="WH-like_DNA-bd_sf"/>
</dbReference>
<sequence length="1230" mass="132113">MCVARGTQDAGLQVDAMVVPSSLREESSQCSAMDGQSYGSYVLAHAGSAPRVRGSGWPSGDTEMRCSCMDDSPARRVGLRSILPAGDPAAILGVLGLQWFAAQCSSDLGWATEFQFAFVWCAATAAPSSSCPEARGMSLMAAGDGGSLGQGGQSSLVLQGGLQGCLWTGSSRRSTSRREQPDPAHLLGRWLAAPPCIIGVPQRFSVVHHCTSSERSAHLEFPIMSLRACLPNPNNTAPPATVAFVLVLPIPAGTYPRSGVPPRAFSFTSTPPVGLATGKQLQTQQPSAGRPLQSRAASARLTAIFSAQTTTAIATGRFFLFSSLFRRLLLAAVALPTRAGPANLSATQCRSFGMEQGTLPCIPGDDAEPTQLAGTLLLLTLPTADNPATRGASAAAAAAAKSRSMKRPQSRASTTSIHSATTQPNMDHSGFADTSSMYAGQWMANDKPMNSTAQMSTEEMMIVQAATNMQSGNHDFSMDNSMSAPMPHHHMSYQQQHPQQQHPMARHPLPNEQYGANASFTDGDTQMLDRDDNDDADLMGGAVGAPKPATRSSANNELEMRQLFGANRHRTLQDVAGELHGNERGPNSERTRQVFAMLWYETRPFSRLAARNTKLIRINSVCSKGKGSVPRGRVYANYASRCATERITVLNPASFGKLVRVLFPGLKTRRLGVRGESKYHYVNFALVEDQGDSRDSQPPVPRPLPEAQSFGQSFSRSQSQSNGPAGRGSLPAPEGARPSQREHGEAGADARSHSLYNHPELASLDSIHSTSTKTSLELAFPSVEDESNVKQSEPIALPAIEPFLPHGTDPDAAKSLSALYRSHCTSLVECIRYCREKTFFHLYTSFQGTLTMPVQKLLGNAALAPWIEGCDFALYQRMMSIIAGLTLQVVPKPVLDTLRNISERLVPHIRESFQGQPQHVIAAKEGPAAIFAGLLDRALRVNLTAHAAANMLSNPANRDQMYLDWITMIRARKVAECVPTRGMDDVVDLLVTEMRDLLDPVNVPWEVECLTVYGDVASRSNRQPDENSGVNSTGQNVLDRWVGFLQGLPEKFPYASHTDIVWCVERVGTAVMRDLTLAQGKSFGSWWVTKTWVDEMVVFLTEQGGFMKQKPRQPSAKAVASPEEATKETSRQNSRYSTGSEDVNVPNVSQSQPGRAPFPPPPNTSQASMGATGGGGGSSGNGGNPDPHDDSGISMRTPEDDFPMDKYTFSGADGVGMVAGTELAVGGAAL</sequence>
<feature type="compositionally biased region" description="Basic and acidic residues" evidence="2">
    <location>
        <begin position="739"/>
        <end position="750"/>
    </location>
</feature>
<evidence type="ECO:0000259" key="3">
    <source>
        <dbReference type="PROSITE" id="PS51526"/>
    </source>
</evidence>
<feature type="domain" description="RFX-type winged-helix" evidence="3">
    <location>
        <begin position="610"/>
        <end position="688"/>
    </location>
</feature>
<feature type="compositionally biased region" description="Polar residues" evidence="2">
    <location>
        <begin position="1131"/>
        <end position="1153"/>
    </location>
</feature>
<dbReference type="Pfam" id="PF25340">
    <property type="entry name" value="BCD_RFX"/>
    <property type="match status" value="1"/>
</dbReference>
<evidence type="ECO:0000256" key="1">
    <source>
        <dbReference type="ARBA" id="ARBA00023125"/>
    </source>
</evidence>
<name>A0A2U3DW01_PURLI</name>
<dbReference type="PANTHER" id="PTHR12619">
    <property type="entry name" value="RFX TRANSCRIPTION FACTOR FAMILY"/>
    <property type="match status" value="1"/>
</dbReference>
<dbReference type="InterPro" id="IPR003150">
    <property type="entry name" value="DNA-bd_RFX"/>
</dbReference>
<keyword evidence="1" id="KW-0238">DNA-binding</keyword>
<organism evidence="4 5">
    <name type="scientific">Purpureocillium lilacinum</name>
    <name type="common">Paecilomyces lilacinus</name>
    <dbReference type="NCBI Taxonomy" id="33203"/>
    <lineage>
        <taxon>Eukaryota</taxon>
        <taxon>Fungi</taxon>
        <taxon>Dikarya</taxon>
        <taxon>Ascomycota</taxon>
        <taxon>Pezizomycotina</taxon>
        <taxon>Sordariomycetes</taxon>
        <taxon>Hypocreomycetidae</taxon>
        <taxon>Hypocreales</taxon>
        <taxon>Ophiocordycipitaceae</taxon>
        <taxon>Purpureocillium</taxon>
    </lineage>
</organism>
<feature type="compositionally biased region" description="Low complexity" evidence="2">
    <location>
        <begin position="708"/>
        <end position="721"/>
    </location>
</feature>
<dbReference type="EMBL" id="LCWV01000025">
    <property type="protein sequence ID" value="PWI66429.1"/>
    <property type="molecule type" value="Genomic_DNA"/>
</dbReference>
<dbReference type="InterPro" id="IPR039779">
    <property type="entry name" value="RFX-like"/>
</dbReference>
<dbReference type="Pfam" id="PF02257">
    <property type="entry name" value="RFX_DNA_binding"/>
    <property type="match status" value="1"/>
</dbReference>
<dbReference type="Proteomes" id="UP000245956">
    <property type="component" value="Unassembled WGS sequence"/>
</dbReference>
<dbReference type="InterPro" id="IPR036390">
    <property type="entry name" value="WH_DNA-bd_sf"/>
</dbReference>
<evidence type="ECO:0000313" key="5">
    <source>
        <dbReference type="Proteomes" id="UP000245956"/>
    </source>
</evidence>
<gene>
    <name evidence="4" type="ORF">PCL_05127</name>
</gene>
<evidence type="ECO:0000313" key="4">
    <source>
        <dbReference type="EMBL" id="PWI66429.1"/>
    </source>
</evidence>
<feature type="region of interest" description="Disordered" evidence="2">
    <location>
        <begin position="690"/>
        <end position="750"/>
    </location>
</feature>
<feature type="compositionally biased region" description="Polar residues" evidence="2">
    <location>
        <begin position="410"/>
        <end position="428"/>
    </location>
</feature>
<proteinExistence type="predicted"/>
<feature type="region of interest" description="Disordered" evidence="2">
    <location>
        <begin position="390"/>
        <end position="428"/>
    </location>
</feature>